<dbReference type="SUPFAM" id="SSF53756">
    <property type="entry name" value="UDP-Glycosyltransferase/glycogen phosphorylase"/>
    <property type="match status" value="1"/>
</dbReference>
<name>A0A7J9M5J4_GOSSC</name>
<feature type="transmembrane region" description="Helical" evidence="2">
    <location>
        <begin position="87"/>
        <end position="109"/>
    </location>
</feature>
<evidence type="ECO:0000256" key="2">
    <source>
        <dbReference type="SAM" id="Phobius"/>
    </source>
</evidence>
<dbReference type="Gene3D" id="3.40.50.2000">
    <property type="entry name" value="Glycogen Phosphorylase B"/>
    <property type="match status" value="1"/>
</dbReference>
<evidence type="ECO:0000313" key="3">
    <source>
        <dbReference type="EMBL" id="MBA0866392.1"/>
    </source>
</evidence>
<keyword evidence="4" id="KW-1185">Reference proteome</keyword>
<evidence type="ECO:0008006" key="5">
    <source>
        <dbReference type="Google" id="ProtNLM"/>
    </source>
</evidence>
<dbReference type="EMBL" id="JABFAF010000009">
    <property type="protein sequence ID" value="MBA0866392.1"/>
    <property type="molecule type" value="Genomic_DNA"/>
</dbReference>
<feature type="region of interest" description="Disordered" evidence="1">
    <location>
        <begin position="1"/>
        <end position="35"/>
    </location>
</feature>
<evidence type="ECO:0000256" key="1">
    <source>
        <dbReference type="SAM" id="MobiDB-lite"/>
    </source>
</evidence>
<keyword evidence="2" id="KW-1133">Transmembrane helix</keyword>
<comment type="caution">
    <text evidence="3">The sequence shown here is derived from an EMBL/GenBank/DDBJ whole genome shotgun (WGS) entry which is preliminary data.</text>
</comment>
<feature type="compositionally biased region" description="Low complexity" evidence="1">
    <location>
        <begin position="17"/>
        <end position="34"/>
    </location>
</feature>
<proteinExistence type="predicted"/>
<protein>
    <recommendedName>
        <fullName evidence="5">Glycosyl transferase family 1 domain-containing protein</fullName>
    </recommendedName>
</protein>
<gene>
    <name evidence="3" type="ORF">Goshw_020500</name>
</gene>
<dbReference type="PANTHER" id="PTHR46635:SF2">
    <property type="entry name" value="GLYCOSYL TRANSFERASE FAMILY 1 DOMAIN-CONTAINING PROTEIN"/>
    <property type="match status" value="1"/>
</dbReference>
<accession>A0A7J9M5J4</accession>
<reference evidence="3 4" key="1">
    <citation type="journal article" date="2019" name="Genome Biol. Evol.">
        <title>Insights into the evolution of the New World diploid cottons (Gossypium, subgenus Houzingenia) based on genome sequencing.</title>
        <authorList>
            <person name="Grover C.E."/>
            <person name="Arick M.A. 2nd"/>
            <person name="Thrash A."/>
            <person name="Conover J.L."/>
            <person name="Sanders W.S."/>
            <person name="Peterson D.G."/>
            <person name="Frelichowski J.E."/>
            <person name="Scheffler J.A."/>
            <person name="Scheffler B.E."/>
            <person name="Wendel J.F."/>
        </authorList>
    </citation>
    <scope>NUCLEOTIDE SEQUENCE [LARGE SCALE GENOMIC DNA]</scope>
    <source>
        <strain evidence="3">1</strain>
        <tissue evidence="3">Leaf</tissue>
    </source>
</reference>
<keyword evidence="2" id="KW-0812">Transmembrane</keyword>
<keyword evidence="2" id="KW-0472">Membrane</keyword>
<dbReference type="OrthoDB" id="1592604at2759"/>
<organism evidence="3 4">
    <name type="scientific">Gossypium schwendimanii</name>
    <name type="common">Cotton</name>
    <dbReference type="NCBI Taxonomy" id="34291"/>
    <lineage>
        <taxon>Eukaryota</taxon>
        <taxon>Viridiplantae</taxon>
        <taxon>Streptophyta</taxon>
        <taxon>Embryophyta</taxon>
        <taxon>Tracheophyta</taxon>
        <taxon>Spermatophyta</taxon>
        <taxon>Magnoliopsida</taxon>
        <taxon>eudicotyledons</taxon>
        <taxon>Gunneridae</taxon>
        <taxon>Pentapetalae</taxon>
        <taxon>rosids</taxon>
        <taxon>malvids</taxon>
        <taxon>Malvales</taxon>
        <taxon>Malvaceae</taxon>
        <taxon>Malvoideae</taxon>
        <taxon>Gossypium</taxon>
    </lineage>
</organism>
<dbReference type="PANTHER" id="PTHR46635">
    <property type="entry name" value="GLYCOSYL TRANSFERASE FAMILY 1 PROTEIN"/>
    <property type="match status" value="1"/>
</dbReference>
<sequence length="1113" mass="126696">MGRSSSPPGLDGDGNENGKNNAINNNSDTNNNNNDQGFYSIRDRFPFKRNPGHSRDRIKQYSLLERPLVRNRARFNRKGLLHFPFRGIYLFYFLIFFSVFAFAVASMVMQSSITAMLFRQGGERSWRRSIREGLRFGSSLKFMPAGISRLLAEGGGLDPMRSTDRIGFRGPRLALVLGNMKKNSQSLMLVTVVKSLQRLGYVFKIYALDSGEARGMWENLSAQFSFFGPEQFGHIDWSMFEGVIADSLEAKEAISSLMQEPFDTVPLIWIVQEDTLAKRLPVYEEKGLQHLVLNWKTAFTRANVILFPDFTLPMLYSMLDTGNFHVIPGSPVDVWGAESYSKTHEKQLLRKDNGFSMDDMVVLVVGSSFFYDELSWDYAVALQTIGPLLQGYTRSNDAGGSFKFIFLSGNSTDGYDDALQQVASRLGLPQGSVRHYGLDGDTNGVILMADIVLYGSSQEEQGFPPLIIRAMTFGIPVVDGAHCVFFPKHDPDALLRAFSLLISNGRLSKFAETVASSGRLLAKNILASECITGYASLLVNLLYFPSDVLLPGPVSELQQASWEWNLFRKEIEHSNFDTSVDSSVVYTVEEELTKHIIDTSKNRTELQDQDALTGQDLDLVTEIENFEDYERLEMEEINERTERHLGVWDEIYRNARKSEKLRFEANERDEGELERTGQPVCIYEIYSGAGAWPFLHHGSLYRGLSLSRRARRLTSDDVDAVGRLPLLNSTYYRDLLCEVGGMFSIANRVDSIHKRPWIGFQSWQAAGRKVSLSTKAEKVLEESIQRSKGDAMYFWAHLDADGGGEGSSDALSFWTMCDILNAGHCSTVFCLLGQDQVQWVRRCSKGIGRDLLHACSIQSSTFVVFELGSQNGIAQVSRNPRWISRTFEEAGSTLYMSGFDALNACRTAFENAFRKMYNLPLDMEALPPMPQDEGHWSSLHSWVMPTKSFLEFVMFSRMFVDSLDALQSNSSEANMCLFGSTYLEKKQCYCRLLELLVNVWAYHSGRRMVYIEPHSGLLEEQHPVEQRKEFMWARYFNFTLLKSMDEDLAEAADDADHPRKVWLWPLTGEVHWQGIYEREREERYRLKMDKKRKTKEKLLERMRNGYRQRPLGL</sequence>
<evidence type="ECO:0000313" key="4">
    <source>
        <dbReference type="Proteomes" id="UP000593576"/>
    </source>
</evidence>
<dbReference type="AlphaFoldDB" id="A0A7J9M5J4"/>
<dbReference type="Proteomes" id="UP000593576">
    <property type="component" value="Unassembled WGS sequence"/>
</dbReference>